<sequence length="300" mass="34755">MKDILNMLFVTRPLVLNPQLAAEIGLNEAIVLQQIKYWTDVSEHQKDGLSWVYKTVSDWETEFPFWSQPTIRRVIKSLAKSELILCRKLHGHFFRDSSNQTMWYALNLGAKPCAQYDHIDVRNLNKSNCSNRSVASDQSDQFSTSDQSDQFSTETTTETTSEITYSSSQNSSDDKIKVRPEAAIQTENGKFWGTADDVKTVNWIYQRVFAVNPTASKPKIAHWANDIRLMRNALNVNHHEICQMFNFANKHHFWAENIQSPKSLRKQWEKLSAQRNTIKQQPANDLDWNNTDWVEGLEVR</sequence>
<proteinExistence type="predicted"/>
<gene>
    <name evidence="2" type="ORF">THF1D04_10767</name>
</gene>
<feature type="region of interest" description="Disordered" evidence="1">
    <location>
        <begin position="130"/>
        <end position="176"/>
    </location>
</feature>
<dbReference type="RefSeq" id="WP_409930000.1">
    <property type="nucleotide sequence ID" value="NZ_CAKMTQ010000001.1"/>
</dbReference>
<evidence type="ECO:0000256" key="1">
    <source>
        <dbReference type="SAM" id="MobiDB-lite"/>
    </source>
</evidence>
<comment type="caution">
    <text evidence="2">The sequence shown here is derived from an EMBL/GenBank/DDBJ whole genome shotgun (WGS) entry which is preliminary data.</text>
</comment>
<accession>A0AAU9Q0L8</accession>
<reference evidence="2" key="1">
    <citation type="submission" date="2022-01" db="EMBL/GenBank/DDBJ databases">
        <authorList>
            <person name="Lagorce A."/>
        </authorList>
    </citation>
    <scope>NUCLEOTIDE SEQUENCE</scope>
    <source>
        <strain evidence="2">Th15_F1_D04</strain>
    </source>
</reference>
<evidence type="ECO:0000313" key="3">
    <source>
        <dbReference type="Proteomes" id="UP001295420"/>
    </source>
</evidence>
<evidence type="ECO:0008006" key="4">
    <source>
        <dbReference type="Google" id="ProtNLM"/>
    </source>
</evidence>
<name>A0AAU9Q0L8_9VIBR</name>
<organism evidence="2 3">
    <name type="scientific">Vibrio owensii</name>
    <dbReference type="NCBI Taxonomy" id="696485"/>
    <lineage>
        <taxon>Bacteria</taxon>
        <taxon>Pseudomonadati</taxon>
        <taxon>Pseudomonadota</taxon>
        <taxon>Gammaproteobacteria</taxon>
        <taxon>Vibrionales</taxon>
        <taxon>Vibrionaceae</taxon>
        <taxon>Vibrio</taxon>
    </lineage>
</organism>
<feature type="compositionally biased region" description="Low complexity" evidence="1">
    <location>
        <begin position="136"/>
        <end position="169"/>
    </location>
</feature>
<protein>
    <recommendedName>
        <fullName evidence="4">Replication protein</fullName>
    </recommendedName>
</protein>
<evidence type="ECO:0000313" key="2">
    <source>
        <dbReference type="EMBL" id="CAH1521320.1"/>
    </source>
</evidence>
<dbReference type="EMBL" id="CAKMTQ010000001">
    <property type="protein sequence ID" value="CAH1521320.1"/>
    <property type="molecule type" value="Genomic_DNA"/>
</dbReference>
<dbReference type="Proteomes" id="UP001295420">
    <property type="component" value="Unassembled WGS sequence"/>
</dbReference>
<dbReference type="AlphaFoldDB" id="A0AAU9Q0L8"/>